<organism evidence="1 2">
    <name type="scientific">Spiromyces aspiralis</name>
    <dbReference type="NCBI Taxonomy" id="68401"/>
    <lineage>
        <taxon>Eukaryota</taxon>
        <taxon>Fungi</taxon>
        <taxon>Fungi incertae sedis</taxon>
        <taxon>Zoopagomycota</taxon>
        <taxon>Kickxellomycotina</taxon>
        <taxon>Kickxellomycetes</taxon>
        <taxon>Kickxellales</taxon>
        <taxon>Kickxellaceae</taxon>
        <taxon>Spiromyces</taxon>
    </lineage>
</organism>
<sequence>MLYNFRLTPTLLGTAIVSLLFLARPQVAAFDLNTDSNFVMYWGQNSRGQSDSQKPLAEYCQGDTVDVFSIAFMNGFPNILLNFANACETTFNGSTLLHCPQIGKDIKTCQDAGKAILLSLGGASGAYGFSSDSEAETFADTLWDMFFAGNATQRPFDDAVLDGIDLDIEGGSSTGYVALINRLRQHFSSDPSKKYYISGAPQCPFPDSYLGSTLNSAWMDMVFVQFYNNYCGLNHPSQFNFADWDKWASTQAINKDVKVFIGAPASSSAAGAGYVDASTLAQFIDDTRSKYKSFGGVMTWDASQAFANGDWATQVSSALKSGAGQTSSKARAKPILGTSIFGSTGAAPPADLFLSNKTEHGDISFVKTDAKDGNFHVLMKVQATNSPIPPHWELGLTMPPGHNLTSVSPGLLNSSISVWPANNGTLKIVADPADKTSHMALYLTLEGKYSGKFQLPDPSQVSVNQAKE</sequence>
<protein>
    <submittedName>
        <fullName evidence="1">Chitinase 2</fullName>
        <ecNumber evidence="1">3.2.1.14</ecNumber>
    </submittedName>
</protein>
<comment type="caution">
    <text evidence="1">The sequence shown here is derived from an EMBL/GenBank/DDBJ whole genome shotgun (WGS) entry which is preliminary data.</text>
</comment>
<gene>
    <name evidence="1" type="primary">CHT2_2</name>
    <name evidence="1" type="ORF">EV182_004347</name>
</gene>
<dbReference type="EMBL" id="JAMZIH010006457">
    <property type="protein sequence ID" value="KAJ1673900.1"/>
    <property type="molecule type" value="Genomic_DNA"/>
</dbReference>
<evidence type="ECO:0000313" key="2">
    <source>
        <dbReference type="Proteomes" id="UP001145114"/>
    </source>
</evidence>
<accession>A0ACC1HEV4</accession>
<reference evidence="1" key="1">
    <citation type="submission" date="2022-06" db="EMBL/GenBank/DDBJ databases">
        <title>Phylogenomic reconstructions and comparative analyses of Kickxellomycotina fungi.</title>
        <authorList>
            <person name="Reynolds N.K."/>
            <person name="Stajich J.E."/>
            <person name="Barry K."/>
            <person name="Grigoriev I.V."/>
            <person name="Crous P."/>
            <person name="Smith M.E."/>
        </authorList>
    </citation>
    <scope>NUCLEOTIDE SEQUENCE</scope>
    <source>
        <strain evidence="1">RSA 2271</strain>
    </source>
</reference>
<evidence type="ECO:0000313" key="1">
    <source>
        <dbReference type="EMBL" id="KAJ1673900.1"/>
    </source>
</evidence>
<name>A0ACC1HEV4_9FUNG</name>
<keyword evidence="2" id="KW-1185">Reference proteome</keyword>
<proteinExistence type="predicted"/>
<dbReference type="Proteomes" id="UP001145114">
    <property type="component" value="Unassembled WGS sequence"/>
</dbReference>
<dbReference type="EC" id="3.2.1.14" evidence="1"/>
<keyword evidence="1" id="KW-0378">Hydrolase</keyword>
<keyword evidence="1" id="KW-0326">Glycosidase</keyword>